<dbReference type="AlphaFoldDB" id="A0A0K2T0U8"/>
<reference evidence="1" key="1">
    <citation type="submission" date="2014-05" db="EMBL/GenBank/DDBJ databases">
        <authorList>
            <person name="Chronopoulou M."/>
        </authorList>
    </citation>
    <scope>NUCLEOTIDE SEQUENCE</scope>
    <source>
        <tissue evidence="1">Whole organism</tissue>
    </source>
</reference>
<sequence>MAFSSFHEFCFMDSIELKQVPRTGNLSCGNKKKRSQTYLYQVNMEIDCIYCVFEFAHSRDSVR</sequence>
<dbReference type="EMBL" id="HACA01002044">
    <property type="protein sequence ID" value="CDW19405.1"/>
    <property type="molecule type" value="Transcribed_RNA"/>
</dbReference>
<organism evidence="1">
    <name type="scientific">Lepeophtheirus salmonis</name>
    <name type="common">Salmon louse</name>
    <name type="synonym">Caligus salmonis</name>
    <dbReference type="NCBI Taxonomy" id="72036"/>
    <lineage>
        <taxon>Eukaryota</taxon>
        <taxon>Metazoa</taxon>
        <taxon>Ecdysozoa</taxon>
        <taxon>Arthropoda</taxon>
        <taxon>Crustacea</taxon>
        <taxon>Multicrustacea</taxon>
        <taxon>Hexanauplia</taxon>
        <taxon>Copepoda</taxon>
        <taxon>Siphonostomatoida</taxon>
        <taxon>Caligidae</taxon>
        <taxon>Lepeophtheirus</taxon>
    </lineage>
</organism>
<protein>
    <submittedName>
        <fullName evidence="1">Uncharacterized protein</fullName>
    </submittedName>
</protein>
<accession>A0A0K2T0U8</accession>
<name>A0A0K2T0U8_LEPSM</name>
<evidence type="ECO:0000313" key="1">
    <source>
        <dbReference type="EMBL" id="CDW19405.1"/>
    </source>
</evidence>
<proteinExistence type="predicted"/>